<feature type="transmembrane region" description="Helical" evidence="3">
    <location>
        <begin position="292"/>
        <end position="311"/>
    </location>
</feature>
<proteinExistence type="predicted"/>
<dbReference type="SUPFAM" id="SSF53448">
    <property type="entry name" value="Nucleotide-diphospho-sugar transferases"/>
    <property type="match status" value="1"/>
</dbReference>
<dbReference type="InterPro" id="IPR029044">
    <property type="entry name" value="Nucleotide-diphossugar_trans"/>
</dbReference>
<name>A0ABR6Y0P3_9FLAO</name>
<comment type="caution">
    <text evidence="5">The sequence shown here is derived from an EMBL/GenBank/DDBJ whole genome shotgun (WGS) entry which is preliminary data.</text>
</comment>
<reference evidence="5 6" key="1">
    <citation type="submission" date="2020-08" db="EMBL/GenBank/DDBJ databases">
        <title>Winogradskyella ouciana sp. nov., isolated from the hadal seawater of the Mariana Trench.</title>
        <authorList>
            <person name="He X."/>
        </authorList>
    </citation>
    <scope>NUCLEOTIDE SEQUENCE [LARGE SCALE GENOMIC DNA]</scope>
    <source>
        <strain evidence="5 6">KCTC 22026</strain>
    </source>
</reference>
<evidence type="ECO:0000256" key="3">
    <source>
        <dbReference type="SAM" id="Phobius"/>
    </source>
</evidence>
<keyword evidence="3" id="KW-0472">Membrane</keyword>
<keyword evidence="3" id="KW-0812">Transmembrane</keyword>
<dbReference type="Proteomes" id="UP000607435">
    <property type="component" value="Unassembled WGS sequence"/>
</dbReference>
<keyword evidence="1" id="KW-0328">Glycosyltransferase</keyword>
<gene>
    <name evidence="5" type="ORF">H6H04_07555</name>
</gene>
<accession>A0ABR6Y0P3</accession>
<keyword evidence="2" id="KW-0808">Transferase</keyword>
<organism evidence="5 6">
    <name type="scientific">Winogradskyella echinorum</name>
    <dbReference type="NCBI Taxonomy" id="538189"/>
    <lineage>
        <taxon>Bacteria</taxon>
        <taxon>Pseudomonadati</taxon>
        <taxon>Bacteroidota</taxon>
        <taxon>Flavobacteriia</taxon>
        <taxon>Flavobacteriales</taxon>
        <taxon>Flavobacteriaceae</taxon>
        <taxon>Winogradskyella</taxon>
    </lineage>
</organism>
<dbReference type="RefSeq" id="WP_186845360.1">
    <property type="nucleotide sequence ID" value="NZ_JACOME010000002.1"/>
</dbReference>
<evidence type="ECO:0000256" key="2">
    <source>
        <dbReference type="ARBA" id="ARBA00022679"/>
    </source>
</evidence>
<protein>
    <submittedName>
        <fullName evidence="5">Glycosyltransferase</fullName>
    </submittedName>
</protein>
<evidence type="ECO:0000259" key="4">
    <source>
        <dbReference type="Pfam" id="PF00535"/>
    </source>
</evidence>
<dbReference type="InterPro" id="IPR001173">
    <property type="entry name" value="Glyco_trans_2-like"/>
</dbReference>
<dbReference type="CDD" id="cd00761">
    <property type="entry name" value="Glyco_tranf_GTA_type"/>
    <property type="match status" value="1"/>
</dbReference>
<dbReference type="Gene3D" id="3.90.550.10">
    <property type="entry name" value="Spore Coat Polysaccharide Biosynthesis Protein SpsA, Chain A"/>
    <property type="match status" value="1"/>
</dbReference>
<dbReference type="PANTHER" id="PTHR22916:SF51">
    <property type="entry name" value="GLYCOSYLTRANSFERASE EPSH-RELATED"/>
    <property type="match status" value="1"/>
</dbReference>
<dbReference type="EMBL" id="JACOME010000002">
    <property type="protein sequence ID" value="MBC3846229.1"/>
    <property type="molecule type" value="Genomic_DNA"/>
</dbReference>
<sequence length="329" mass="38730">MNILISIIIPVYNVETYLDRCIESLINQTYKNLEIILVNDGSKDNSGAICDKYALKDDRIKVYHIENGGSSIARNYGLKKSKGDFIGFVDSDDWVKPEMFEQLIDFALKNNLKVIETSSVHNHLVKDNSHNNNTILAKIEDKNTALKRIIKNKRFAVWRRIYHRSIIQDRFFIEGILHQDVYYTLDIINEVSQIGFFENEHYVYNVQNPTSVIRSDYSIKKLNSIGAGEYVVKNTTQYNNDVQELAKQYMFEFLTYHYDALYFNVDLDKDGVHRRNIRNTIKKYHNNKNFNFYSYLIVILPPALYKLFLFSNKKRIKLQSKISQKFRNV</sequence>
<evidence type="ECO:0000313" key="5">
    <source>
        <dbReference type="EMBL" id="MBC3846229.1"/>
    </source>
</evidence>
<evidence type="ECO:0000313" key="6">
    <source>
        <dbReference type="Proteomes" id="UP000607435"/>
    </source>
</evidence>
<evidence type="ECO:0000256" key="1">
    <source>
        <dbReference type="ARBA" id="ARBA00022676"/>
    </source>
</evidence>
<feature type="domain" description="Glycosyltransferase 2-like" evidence="4">
    <location>
        <begin position="6"/>
        <end position="168"/>
    </location>
</feature>
<dbReference type="PANTHER" id="PTHR22916">
    <property type="entry name" value="GLYCOSYLTRANSFERASE"/>
    <property type="match status" value="1"/>
</dbReference>
<keyword evidence="6" id="KW-1185">Reference proteome</keyword>
<keyword evidence="3" id="KW-1133">Transmembrane helix</keyword>
<dbReference type="Pfam" id="PF00535">
    <property type="entry name" value="Glycos_transf_2"/>
    <property type="match status" value="1"/>
</dbReference>